<dbReference type="EMBL" id="ADLN01000115">
    <property type="protein sequence ID" value="EHI57898.1"/>
    <property type="molecule type" value="Genomic_DNA"/>
</dbReference>
<dbReference type="Pfam" id="PF00072">
    <property type="entry name" value="Response_reg"/>
    <property type="match status" value="1"/>
</dbReference>
<gene>
    <name evidence="7" type="ORF">HMPREF9473_04140</name>
</gene>
<dbReference type="SUPFAM" id="SSF52172">
    <property type="entry name" value="CheY-like"/>
    <property type="match status" value="1"/>
</dbReference>
<evidence type="ECO:0000313" key="8">
    <source>
        <dbReference type="Proteomes" id="UP000005384"/>
    </source>
</evidence>
<dbReference type="GO" id="GO:0003677">
    <property type="term" value="F:DNA binding"/>
    <property type="evidence" value="ECO:0007669"/>
    <property type="project" value="InterPro"/>
</dbReference>
<keyword evidence="3" id="KW-0597">Phosphoprotein</keyword>
<proteinExistence type="predicted"/>
<evidence type="ECO:0000256" key="4">
    <source>
        <dbReference type="SAM" id="Coils"/>
    </source>
</evidence>
<evidence type="ECO:0000313" key="7">
    <source>
        <dbReference type="EMBL" id="EHI57898.1"/>
    </source>
</evidence>
<dbReference type="Proteomes" id="UP000005384">
    <property type="component" value="Unassembled WGS sequence"/>
</dbReference>
<dbReference type="PANTHER" id="PTHR37299:SF1">
    <property type="entry name" value="STAGE 0 SPORULATION PROTEIN A HOMOLOG"/>
    <property type="match status" value="1"/>
</dbReference>
<feature type="coiled-coil region" evidence="4">
    <location>
        <begin position="165"/>
        <end position="192"/>
    </location>
</feature>
<evidence type="ECO:0000256" key="2">
    <source>
        <dbReference type="ARBA" id="ARBA00024867"/>
    </source>
</evidence>
<comment type="caution">
    <text evidence="7">The sequence shown here is derived from an EMBL/GenBank/DDBJ whole genome shotgun (WGS) entry which is preliminary data.</text>
</comment>
<reference evidence="7 8" key="1">
    <citation type="submission" date="2011-08" db="EMBL/GenBank/DDBJ databases">
        <title>The Genome Sequence of Clostridium hathewayi WAL-18680.</title>
        <authorList>
            <consortium name="The Broad Institute Genome Sequencing Platform"/>
            <person name="Earl A."/>
            <person name="Ward D."/>
            <person name="Feldgarden M."/>
            <person name="Gevers D."/>
            <person name="Finegold S.M."/>
            <person name="Summanen P.H."/>
            <person name="Molitoris D.R."/>
            <person name="Song M."/>
            <person name="Daigneault M."/>
            <person name="Allen-Vercoe E."/>
            <person name="Young S.K."/>
            <person name="Zeng Q."/>
            <person name="Gargeya S."/>
            <person name="Fitzgerald M."/>
            <person name="Haas B."/>
            <person name="Abouelleil A."/>
            <person name="Alvarado L."/>
            <person name="Arachchi H.M."/>
            <person name="Berlin A."/>
            <person name="Brown A."/>
            <person name="Chapman S.B."/>
            <person name="Chen Z."/>
            <person name="Dunbar C."/>
            <person name="Freedman E."/>
            <person name="Gearin G."/>
            <person name="Gellesch M."/>
            <person name="Goldberg J."/>
            <person name="Griggs A."/>
            <person name="Gujja S."/>
            <person name="Heiman D."/>
            <person name="Howarth C."/>
            <person name="Larson L."/>
            <person name="Lui A."/>
            <person name="MacDonald P.J.P."/>
            <person name="Montmayeur A."/>
            <person name="Murphy C."/>
            <person name="Neiman D."/>
            <person name="Pearson M."/>
            <person name="Priest M."/>
            <person name="Roberts A."/>
            <person name="Saif S."/>
            <person name="Shea T."/>
            <person name="Shenoy N."/>
            <person name="Sisk P."/>
            <person name="Stolte C."/>
            <person name="Sykes S."/>
            <person name="Wortman J."/>
            <person name="Nusbaum C."/>
            <person name="Birren B."/>
        </authorList>
    </citation>
    <scope>NUCLEOTIDE SEQUENCE [LARGE SCALE GENOMIC DNA]</scope>
    <source>
        <strain evidence="7 8">WAL-18680</strain>
    </source>
</reference>
<protein>
    <recommendedName>
        <fullName evidence="1">Stage 0 sporulation protein A homolog</fullName>
    </recommendedName>
</protein>
<feature type="domain" description="HTH LytTR-type" evidence="6">
    <location>
        <begin position="130"/>
        <end position="234"/>
    </location>
</feature>
<dbReference type="PROSITE" id="PS50930">
    <property type="entry name" value="HTH_LYTTR"/>
    <property type="match status" value="1"/>
</dbReference>
<dbReference type="Gene3D" id="2.40.50.1020">
    <property type="entry name" value="LytTr DNA-binding domain"/>
    <property type="match status" value="1"/>
</dbReference>
<keyword evidence="4" id="KW-0175">Coiled coil</keyword>
<evidence type="ECO:0000256" key="3">
    <source>
        <dbReference type="PROSITE-ProRule" id="PRU00169"/>
    </source>
</evidence>
<sequence length="238" mass="27713">MLSIAICDDAKEDRDKSCQLIKEYFKKREREVDVSVFEEAETLLSDGRDYDLYLLDVIMPDMSGMQAAERLLKRRRRPVIVFITSSLESAVDGYRVNAAGFLLKPIEESNFRETITRVEAQYLAPEEPAIEVLHNRVPVALPLKRIAYLESRLHQVNVVLDDGEMLTVHQKLQELQEKLESLDGQSRFLRCHQSYLINLSQVSRMEADCFVTLNGRQIPISRNNYKQSKHMYYHYLLK</sequence>
<keyword evidence="8" id="KW-1185">Reference proteome</keyword>
<dbReference type="InterPro" id="IPR046947">
    <property type="entry name" value="LytR-like"/>
</dbReference>
<dbReference type="RefSeq" id="WP_006782131.1">
    <property type="nucleotide sequence ID" value="NZ_CP040506.1"/>
</dbReference>
<organism evidence="7 8">
    <name type="scientific">Hungatella hathewayi WAL-18680</name>
    <dbReference type="NCBI Taxonomy" id="742737"/>
    <lineage>
        <taxon>Bacteria</taxon>
        <taxon>Bacillati</taxon>
        <taxon>Bacillota</taxon>
        <taxon>Clostridia</taxon>
        <taxon>Lachnospirales</taxon>
        <taxon>Lachnospiraceae</taxon>
        <taxon>Hungatella</taxon>
    </lineage>
</organism>
<feature type="modified residue" description="4-aspartylphosphate" evidence="3">
    <location>
        <position position="56"/>
    </location>
</feature>
<comment type="function">
    <text evidence="2">May play the central regulatory role in sporulation. It may be an element of the effector pathway responsible for the activation of sporulation genes in response to nutritional stress. Spo0A may act in concert with spo0H (a sigma factor) to control the expression of some genes that are critical to the sporulation process.</text>
</comment>
<dbReference type="InterPro" id="IPR001789">
    <property type="entry name" value="Sig_transdc_resp-reg_receiver"/>
</dbReference>
<dbReference type="Pfam" id="PF04397">
    <property type="entry name" value="LytTR"/>
    <property type="match status" value="1"/>
</dbReference>
<evidence type="ECO:0000259" key="5">
    <source>
        <dbReference type="PROSITE" id="PS50110"/>
    </source>
</evidence>
<dbReference type="InterPro" id="IPR007492">
    <property type="entry name" value="LytTR_DNA-bd_dom"/>
</dbReference>
<feature type="domain" description="Response regulatory" evidence="5">
    <location>
        <begin position="3"/>
        <end position="119"/>
    </location>
</feature>
<dbReference type="PROSITE" id="PS50110">
    <property type="entry name" value="RESPONSE_REGULATORY"/>
    <property type="match status" value="1"/>
</dbReference>
<name>G5IKW2_9FIRM</name>
<dbReference type="GO" id="GO:0000156">
    <property type="term" value="F:phosphorelay response regulator activity"/>
    <property type="evidence" value="ECO:0007669"/>
    <property type="project" value="InterPro"/>
</dbReference>
<dbReference type="OrthoDB" id="9802383at2"/>
<dbReference type="SMART" id="SM00850">
    <property type="entry name" value="LytTR"/>
    <property type="match status" value="1"/>
</dbReference>
<evidence type="ECO:0000259" key="6">
    <source>
        <dbReference type="PROSITE" id="PS50930"/>
    </source>
</evidence>
<evidence type="ECO:0000256" key="1">
    <source>
        <dbReference type="ARBA" id="ARBA00018672"/>
    </source>
</evidence>
<dbReference type="AlphaFoldDB" id="G5IKW2"/>
<dbReference type="Gene3D" id="3.40.50.2300">
    <property type="match status" value="1"/>
</dbReference>
<dbReference type="HOGENOM" id="CLU_000445_14_2_9"/>
<dbReference type="PANTHER" id="PTHR37299">
    <property type="entry name" value="TRANSCRIPTIONAL REGULATOR-RELATED"/>
    <property type="match status" value="1"/>
</dbReference>
<dbReference type="InterPro" id="IPR011006">
    <property type="entry name" value="CheY-like_superfamily"/>
</dbReference>
<dbReference type="SMART" id="SM00448">
    <property type="entry name" value="REC"/>
    <property type="match status" value="1"/>
</dbReference>
<accession>G5IKW2</accession>
<dbReference type="PATRIC" id="fig|742737.3.peg.4127"/>